<evidence type="ECO:0000259" key="2">
    <source>
        <dbReference type="SMART" id="SM00834"/>
    </source>
</evidence>
<feature type="compositionally biased region" description="Basic and acidic residues" evidence="1">
    <location>
        <begin position="94"/>
        <end position="113"/>
    </location>
</feature>
<feature type="compositionally biased region" description="Low complexity" evidence="1">
    <location>
        <begin position="71"/>
        <end position="93"/>
    </location>
</feature>
<dbReference type="Pfam" id="PF09723">
    <property type="entry name" value="Zn_ribbon_8"/>
    <property type="match status" value="1"/>
</dbReference>
<dbReference type="EMBL" id="CAFBLU010000007">
    <property type="protein sequence ID" value="CAB4868315.1"/>
    <property type="molecule type" value="Genomic_DNA"/>
</dbReference>
<feature type="region of interest" description="Disordered" evidence="1">
    <location>
        <begin position="49"/>
        <end position="113"/>
    </location>
</feature>
<dbReference type="NCBIfam" id="TIGR02605">
    <property type="entry name" value="CxxC_CxxC_SSSS"/>
    <property type="match status" value="1"/>
</dbReference>
<evidence type="ECO:0000313" key="3">
    <source>
        <dbReference type="EMBL" id="CAB4868315.1"/>
    </source>
</evidence>
<proteinExistence type="predicted"/>
<dbReference type="SMART" id="SM00834">
    <property type="entry name" value="CxxC_CXXC_SSSS"/>
    <property type="match status" value="1"/>
</dbReference>
<dbReference type="PANTHER" id="PTHR34404:SF2">
    <property type="entry name" value="CONSERVED SERINE RICH PROTEIN"/>
    <property type="match status" value="1"/>
</dbReference>
<accession>A0A6J7DHG2</accession>
<name>A0A6J7DHG2_9ZZZZ</name>
<evidence type="ECO:0000256" key="1">
    <source>
        <dbReference type="SAM" id="MobiDB-lite"/>
    </source>
</evidence>
<feature type="compositionally biased region" description="Basic and acidic residues" evidence="1">
    <location>
        <begin position="61"/>
        <end position="70"/>
    </location>
</feature>
<protein>
    <submittedName>
        <fullName evidence="3">Unannotated protein</fullName>
    </submittedName>
</protein>
<dbReference type="AlphaFoldDB" id="A0A6J7DHG2"/>
<organism evidence="3">
    <name type="scientific">freshwater metagenome</name>
    <dbReference type="NCBI Taxonomy" id="449393"/>
    <lineage>
        <taxon>unclassified sequences</taxon>
        <taxon>metagenomes</taxon>
        <taxon>ecological metagenomes</taxon>
    </lineage>
</organism>
<sequence length="113" mass="12196">MPVYEYKCEKGHQFEVIQRMAEDPLTECQECGAPAQRILFAPAVHFKGKGFYNTDYGTKSRAREKAKKDSSATSTDSGSTTSKSSDSSSSSEKASPKKSESKGSDSGPAKKSD</sequence>
<dbReference type="InterPro" id="IPR013429">
    <property type="entry name" value="Regulatory_FmdB_Zinc_ribbon"/>
</dbReference>
<gene>
    <name evidence="3" type="ORF">UFOPK3444_00578</name>
</gene>
<dbReference type="PANTHER" id="PTHR34404">
    <property type="entry name" value="REGULATORY PROTEIN, FMDB FAMILY"/>
    <property type="match status" value="1"/>
</dbReference>
<feature type="domain" description="Putative regulatory protein FmdB zinc ribbon" evidence="2">
    <location>
        <begin position="1"/>
        <end position="40"/>
    </location>
</feature>
<reference evidence="3" key="1">
    <citation type="submission" date="2020-05" db="EMBL/GenBank/DDBJ databases">
        <authorList>
            <person name="Chiriac C."/>
            <person name="Salcher M."/>
            <person name="Ghai R."/>
            <person name="Kavagutti S V."/>
        </authorList>
    </citation>
    <scope>NUCLEOTIDE SEQUENCE</scope>
</reference>